<dbReference type="PRINTS" id="PR00469">
    <property type="entry name" value="PNDRDTASEII"/>
</dbReference>
<comment type="similarity">
    <text evidence="2">In the N-terminal section; belongs to the NADH:flavin oxidoreductase/NADH oxidase family.</text>
</comment>
<evidence type="ECO:0000313" key="7">
    <source>
        <dbReference type="EMBL" id="PCI21962.1"/>
    </source>
</evidence>
<evidence type="ECO:0000256" key="3">
    <source>
        <dbReference type="ARBA" id="ARBA00022630"/>
    </source>
</evidence>
<dbReference type="InterPro" id="IPR023753">
    <property type="entry name" value="FAD/NAD-binding_dom"/>
</dbReference>
<dbReference type="PRINTS" id="PR00368">
    <property type="entry name" value="FADPNR"/>
</dbReference>
<evidence type="ECO:0000313" key="8">
    <source>
        <dbReference type="Proteomes" id="UP000218113"/>
    </source>
</evidence>
<dbReference type="Gene3D" id="3.50.50.60">
    <property type="entry name" value="FAD/NAD(P)-binding domain"/>
    <property type="match status" value="1"/>
</dbReference>
<comment type="cofactor">
    <cofactor evidence="1">
        <name>FMN</name>
        <dbReference type="ChEBI" id="CHEBI:58210"/>
    </cofactor>
</comment>
<dbReference type="Gene3D" id="3.20.20.70">
    <property type="entry name" value="Aldolase class I"/>
    <property type="match status" value="1"/>
</dbReference>
<dbReference type="FunFam" id="3.50.50.60:FF:000113">
    <property type="entry name" value="NADPH-dependent 2,4-dienoyl-CoA reductase"/>
    <property type="match status" value="1"/>
</dbReference>
<reference evidence="8" key="1">
    <citation type="submission" date="2017-08" db="EMBL/GenBank/DDBJ databases">
        <title>A dynamic microbial community with high functional redundancy inhabits the cold, oxic subseafloor aquifer.</title>
        <authorList>
            <person name="Tully B.J."/>
            <person name="Wheat C.G."/>
            <person name="Glazer B.T."/>
            <person name="Huber J.A."/>
        </authorList>
    </citation>
    <scope>NUCLEOTIDE SEQUENCE [LARGE SCALE GENOMIC DNA]</scope>
</reference>
<dbReference type="GO" id="GO:0008670">
    <property type="term" value="F:2,4-dienoyl-CoA reductase (NADPH) activity"/>
    <property type="evidence" value="ECO:0007669"/>
    <property type="project" value="UniProtKB-EC"/>
</dbReference>
<dbReference type="AlphaFoldDB" id="A0A2A4SL69"/>
<dbReference type="Pfam" id="PF07992">
    <property type="entry name" value="Pyr_redox_2"/>
    <property type="match status" value="1"/>
</dbReference>
<proteinExistence type="inferred from homology"/>
<comment type="caution">
    <text evidence="7">The sequence shown here is derived from an EMBL/GenBank/DDBJ whole genome shotgun (WGS) entry which is preliminary data.</text>
</comment>
<gene>
    <name evidence="7" type="primary">fadH</name>
    <name evidence="7" type="ORF">COB67_13710</name>
</gene>
<sequence>EEINTCIACNQACLDHVFSMKRATCLVNPRACYETELNYLPTSHKKRIAVVGAGPAGLACADTSALRGHEVHLFEAAGEIGGQFNIAKQVPGKEEFSETLRYFKRQLQLNKVNVHLNKSITAKELIDQGFDEIILATGVVPRQPPIPGVDHAKVLSYIEVLLEKKPVGKSVAIIGAGGIGFDVAEYLTHAGKSPSLDQDKFLKEWGIDQNLEARGGVDGCDQAIEASPRQVYLLQRKTSKLGKGLGKTTGWIHRTTLKNKKVTMISGASYDKIDQQGLHITVNDQQKLLSVDHVILCTGQESRRDLQAELESAGMATHLIGGAKLAGELDAKRAISDGCRLAASL</sequence>
<dbReference type="PANTHER" id="PTHR42917:SF2">
    <property type="entry name" value="2,4-DIENOYL-COA REDUCTASE [(2E)-ENOYL-COA-PRODUCING]"/>
    <property type="match status" value="1"/>
</dbReference>
<evidence type="ECO:0000256" key="1">
    <source>
        <dbReference type="ARBA" id="ARBA00001917"/>
    </source>
</evidence>
<keyword evidence="5 7" id="KW-0560">Oxidoreductase</keyword>
<evidence type="ECO:0000259" key="6">
    <source>
        <dbReference type="Pfam" id="PF07992"/>
    </source>
</evidence>
<dbReference type="PANTHER" id="PTHR42917">
    <property type="entry name" value="2,4-DIENOYL-COA REDUCTASE"/>
    <property type="match status" value="1"/>
</dbReference>
<dbReference type="Gene3D" id="3.40.50.720">
    <property type="entry name" value="NAD(P)-binding Rossmann-like Domain"/>
    <property type="match status" value="1"/>
</dbReference>
<dbReference type="EC" id="1.3.1.34" evidence="7"/>
<name>A0A2A4SL69_9DELT</name>
<organism evidence="7 8">
    <name type="scientific">SAR324 cluster bacterium</name>
    <dbReference type="NCBI Taxonomy" id="2024889"/>
    <lineage>
        <taxon>Bacteria</taxon>
        <taxon>Deltaproteobacteria</taxon>
        <taxon>SAR324 cluster</taxon>
    </lineage>
</organism>
<keyword evidence="4" id="KW-0288">FMN</keyword>
<evidence type="ECO:0000256" key="2">
    <source>
        <dbReference type="ARBA" id="ARBA00011048"/>
    </source>
</evidence>
<dbReference type="InterPro" id="IPR051793">
    <property type="entry name" value="NADH:flavin_oxidoreductase"/>
</dbReference>
<dbReference type="InterPro" id="IPR036188">
    <property type="entry name" value="FAD/NAD-bd_sf"/>
</dbReference>
<dbReference type="SUPFAM" id="SSF51905">
    <property type="entry name" value="FAD/NAD(P)-binding domain"/>
    <property type="match status" value="1"/>
</dbReference>
<dbReference type="SUPFAM" id="SSF51971">
    <property type="entry name" value="Nucleotide-binding domain"/>
    <property type="match status" value="1"/>
</dbReference>
<keyword evidence="3" id="KW-0285">Flavoprotein</keyword>
<evidence type="ECO:0000256" key="4">
    <source>
        <dbReference type="ARBA" id="ARBA00022643"/>
    </source>
</evidence>
<dbReference type="InterPro" id="IPR013785">
    <property type="entry name" value="Aldolase_TIM"/>
</dbReference>
<dbReference type="EMBL" id="NVSR01000170">
    <property type="protein sequence ID" value="PCI21962.1"/>
    <property type="molecule type" value="Genomic_DNA"/>
</dbReference>
<evidence type="ECO:0000256" key="5">
    <source>
        <dbReference type="ARBA" id="ARBA00023002"/>
    </source>
</evidence>
<feature type="domain" description="FAD/NAD(P)-binding" evidence="6">
    <location>
        <begin position="47"/>
        <end position="317"/>
    </location>
</feature>
<protein>
    <submittedName>
        <fullName evidence="7">NADPH-dependent 2,4-dienoyl-CoA reductase</fullName>
        <ecNumber evidence="7">1.3.1.34</ecNumber>
    </submittedName>
</protein>
<feature type="non-terminal residue" evidence="7">
    <location>
        <position position="1"/>
    </location>
</feature>
<accession>A0A2A4SL69</accession>
<dbReference type="Proteomes" id="UP000218113">
    <property type="component" value="Unassembled WGS sequence"/>
</dbReference>